<feature type="domain" description="FecR protein" evidence="2">
    <location>
        <begin position="173"/>
        <end position="267"/>
    </location>
</feature>
<dbReference type="AlphaFoldDB" id="A0A3B0BXE5"/>
<dbReference type="PANTHER" id="PTHR30273">
    <property type="entry name" value="PERIPLASMIC SIGNAL SENSOR AND SIGMA FACTOR ACTIVATOR FECR-RELATED"/>
    <property type="match status" value="1"/>
</dbReference>
<sequence>MSFTEIESCIIKYLCNEATTKELDHLSKWISIEGNEGVFDDYIKTHYEITTAMSKPDIEKIKKTLLRDIERDKKRMKTRNIQNFLKYAAIVVFFMGSGYFYWQNNLEPNTVPILIPKDDPITITLDDGTTKVIKPEENVLLKDAKGNIIGRQDTTQLTYSQTTKLDKLVYNTLKVPFGKRFDIALSDGTHVYLNAGTTLRYPINFVEGKDRNVFLKGEAYFEVTKDKIRPFVVSVGNMNVEVLGTTFNISSYPQDLSTNTVLVEGSVAVYKKMDGEEKGNSTLLEPGFKAEWNNSNGNISIENVDTRIYTAWVQGKLVFRNTSFLKIRQSLERKYNVKIQNTNTDLDKQLFDATFDIETIDEVLESFNRSYAIEYYIENNEVIIK</sequence>
<dbReference type="Pfam" id="PF16344">
    <property type="entry name" value="FecR_C"/>
    <property type="match status" value="1"/>
</dbReference>
<dbReference type="Proteomes" id="UP000276603">
    <property type="component" value="Unassembled WGS sequence"/>
</dbReference>
<dbReference type="Gene3D" id="3.55.50.30">
    <property type="match status" value="1"/>
</dbReference>
<comment type="caution">
    <text evidence="4">The sequence shown here is derived from an EMBL/GenBank/DDBJ whole genome shotgun (WGS) entry which is preliminary data.</text>
</comment>
<feature type="transmembrane region" description="Helical" evidence="1">
    <location>
        <begin position="84"/>
        <end position="102"/>
    </location>
</feature>
<feature type="domain" description="Protein FecR C-terminal" evidence="3">
    <location>
        <begin position="316"/>
        <end position="384"/>
    </location>
</feature>
<proteinExistence type="predicted"/>
<evidence type="ECO:0000259" key="3">
    <source>
        <dbReference type="Pfam" id="PF16344"/>
    </source>
</evidence>
<keyword evidence="1" id="KW-0812">Transmembrane</keyword>
<dbReference type="PIRSF" id="PIRSF018266">
    <property type="entry name" value="FecR"/>
    <property type="match status" value="1"/>
</dbReference>
<dbReference type="RefSeq" id="WP_120714310.1">
    <property type="nucleotide sequence ID" value="NZ_RBCJ01000006.1"/>
</dbReference>
<keyword evidence="5" id="KW-1185">Reference proteome</keyword>
<dbReference type="InterPro" id="IPR006860">
    <property type="entry name" value="FecR"/>
</dbReference>
<gene>
    <name evidence="4" type="ORF">D7Z94_24615</name>
</gene>
<dbReference type="EMBL" id="RBCJ01000006">
    <property type="protein sequence ID" value="RKN76964.1"/>
    <property type="molecule type" value="Genomic_DNA"/>
</dbReference>
<dbReference type="PANTHER" id="PTHR30273:SF2">
    <property type="entry name" value="PROTEIN FECR"/>
    <property type="match status" value="1"/>
</dbReference>
<organism evidence="4 5">
    <name type="scientific">Ulvibacterium marinum</name>
    <dbReference type="NCBI Taxonomy" id="2419782"/>
    <lineage>
        <taxon>Bacteria</taxon>
        <taxon>Pseudomonadati</taxon>
        <taxon>Bacteroidota</taxon>
        <taxon>Flavobacteriia</taxon>
        <taxon>Flavobacteriales</taxon>
        <taxon>Flavobacteriaceae</taxon>
        <taxon>Ulvibacterium</taxon>
    </lineage>
</organism>
<protein>
    <submittedName>
        <fullName evidence="4">DUF4974 domain-containing protein</fullName>
    </submittedName>
</protein>
<dbReference type="GO" id="GO:0016989">
    <property type="term" value="F:sigma factor antagonist activity"/>
    <property type="evidence" value="ECO:0007669"/>
    <property type="project" value="TreeGrafter"/>
</dbReference>
<accession>A0A3B0BXE5</accession>
<reference evidence="4 5" key="1">
    <citation type="submission" date="2018-10" db="EMBL/GenBank/DDBJ databases">
        <title>Ulvibacterium marinum gen. nov., sp. nov., a novel marine bacterium of the family Flavobacteriaceae, isolated from a culture of the green alga Ulva prolifera.</title>
        <authorList>
            <person name="Zhang Z."/>
        </authorList>
    </citation>
    <scope>NUCLEOTIDE SEQUENCE [LARGE SCALE GENOMIC DNA]</scope>
    <source>
        <strain evidence="4 5">CCMM003</strain>
    </source>
</reference>
<evidence type="ECO:0000313" key="4">
    <source>
        <dbReference type="EMBL" id="RKN76964.1"/>
    </source>
</evidence>
<dbReference type="Gene3D" id="2.60.120.1440">
    <property type="match status" value="1"/>
</dbReference>
<dbReference type="InterPro" id="IPR032508">
    <property type="entry name" value="FecR_C"/>
</dbReference>
<keyword evidence="1" id="KW-0472">Membrane</keyword>
<name>A0A3B0BXE5_9FLAO</name>
<dbReference type="OrthoDB" id="651134at2"/>
<evidence type="ECO:0000259" key="2">
    <source>
        <dbReference type="Pfam" id="PF04773"/>
    </source>
</evidence>
<evidence type="ECO:0000256" key="1">
    <source>
        <dbReference type="SAM" id="Phobius"/>
    </source>
</evidence>
<dbReference type="Pfam" id="PF04773">
    <property type="entry name" value="FecR"/>
    <property type="match status" value="1"/>
</dbReference>
<dbReference type="InterPro" id="IPR012373">
    <property type="entry name" value="Ferrdict_sens_TM"/>
</dbReference>
<evidence type="ECO:0000313" key="5">
    <source>
        <dbReference type="Proteomes" id="UP000276603"/>
    </source>
</evidence>
<keyword evidence="1" id="KW-1133">Transmembrane helix</keyword>